<keyword evidence="2" id="KW-1185">Reference proteome</keyword>
<sequence length="77" mass="8451">MAKKWSNLKSLANKAMHNQKKWASARGCGPPPPAIPKTLADISSAYANSDSFHSISGGINRSDMPSQHEQDFSLFYK</sequence>
<dbReference type="Proteomes" id="UP000887565">
    <property type="component" value="Unplaced"/>
</dbReference>
<protein>
    <submittedName>
        <fullName evidence="3">Uncharacterized protein</fullName>
    </submittedName>
</protein>
<evidence type="ECO:0000256" key="1">
    <source>
        <dbReference type="SAM" id="MobiDB-lite"/>
    </source>
</evidence>
<proteinExistence type="predicted"/>
<accession>A0A915JHG9</accession>
<dbReference type="AlphaFoldDB" id="A0A915JHG9"/>
<organism evidence="2 3">
    <name type="scientific">Romanomermis culicivorax</name>
    <name type="common">Nematode worm</name>
    <dbReference type="NCBI Taxonomy" id="13658"/>
    <lineage>
        <taxon>Eukaryota</taxon>
        <taxon>Metazoa</taxon>
        <taxon>Ecdysozoa</taxon>
        <taxon>Nematoda</taxon>
        <taxon>Enoplea</taxon>
        <taxon>Dorylaimia</taxon>
        <taxon>Mermithida</taxon>
        <taxon>Mermithoidea</taxon>
        <taxon>Mermithidae</taxon>
        <taxon>Romanomermis</taxon>
    </lineage>
</organism>
<evidence type="ECO:0000313" key="3">
    <source>
        <dbReference type="WBParaSite" id="nRc.2.0.1.t25564-RA"/>
    </source>
</evidence>
<dbReference type="WBParaSite" id="nRc.2.0.1.t25564-RA">
    <property type="protein sequence ID" value="nRc.2.0.1.t25564-RA"/>
    <property type="gene ID" value="nRc.2.0.1.g25564"/>
</dbReference>
<feature type="region of interest" description="Disordered" evidence="1">
    <location>
        <begin position="57"/>
        <end position="77"/>
    </location>
</feature>
<name>A0A915JHG9_ROMCU</name>
<reference evidence="3" key="1">
    <citation type="submission" date="2022-11" db="UniProtKB">
        <authorList>
            <consortium name="WormBaseParasite"/>
        </authorList>
    </citation>
    <scope>IDENTIFICATION</scope>
</reference>
<evidence type="ECO:0000313" key="2">
    <source>
        <dbReference type="Proteomes" id="UP000887565"/>
    </source>
</evidence>